<evidence type="ECO:0008006" key="4">
    <source>
        <dbReference type="Google" id="ProtNLM"/>
    </source>
</evidence>
<dbReference type="RefSeq" id="WP_311193181.1">
    <property type="nucleotide sequence ID" value="NZ_CP115541.1"/>
</dbReference>
<keyword evidence="1" id="KW-0472">Membrane</keyword>
<accession>A0ABY9YV68</accession>
<feature type="transmembrane region" description="Helical" evidence="1">
    <location>
        <begin position="36"/>
        <end position="58"/>
    </location>
</feature>
<evidence type="ECO:0000313" key="3">
    <source>
        <dbReference type="Proteomes" id="UP001302072"/>
    </source>
</evidence>
<evidence type="ECO:0000313" key="2">
    <source>
        <dbReference type="EMBL" id="WNH54068.1"/>
    </source>
</evidence>
<feature type="transmembrane region" description="Helical" evidence="1">
    <location>
        <begin position="7"/>
        <end position="24"/>
    </location>
</feature>
<feature type="transmembrane region" description="Helical" evidence="1">
    <location>
        <begin position="98"/>
        <end position="118"/>
    </location>
</feature>
<reference evidence="2 3" key="1">
    <citation type="submission" date="2022-12" db="EMBL/GenBank/DDBJ databases">
        <title>Two new species, Stenotrophomonas aracearum and Stenotrophomonas oahuensis, isolated from Anthurium (Araceae family) in Hawaii.</title>
        <authorList>
            <person name="Chunag S.C."/>
            <person name="Dobhal S."/>
            <person name="Alvarez A."/>
            <person name="Arif M."/>
        </authorList>
    </citation>
    <scope>NUCLEOTIDE SEQUENCE [LARGE SCALE GENOMIC DNA]</scope>
    <source>
        <strain evidence="2 3">A5586</strain>
    </source>
</reference>
<gene>
    <name evidence="2" type="ORF">PDM29_07260</name>
</gene>
<sequence length="154" mass="16907">MSGKKTFGAFKALMYFALSVWLAYRAANTLGTNEPTLAMLIPIYALSVAMLYVCFMCVRNLTRTTENVVTPTLLLQTFQPSQATPVDPLLAQSVKRVALTRLIIMACFCVLAALAIFTTKRYASGNEVEWAYYAISLFGVVAVAQIVSSRFKGV</sequence>
<keyword evidence="3" id="KW-1185">Reference proteome</keyword>
<dbReference type="EMBL" id="CP115541">
    <property type="protein sequence ID" value="WNH54068.1"/>
    <property type="molecule type" value="Genomic_DNA"/>
</dbReference>
<organism evidence="2 3">
    <name type="scientific">Stenotrophomonas oahuensis</name>
    <dbReference type="NCBI Taxonomy" id="3003271"/>
    <lineage>
        <taxon>Bacteria</taxon>
        <taxon>Pseudomonadati</taxon>
        <taxon>Pseudomonadota</taxon>
        <taxon>Gammaproteobacteria</taxon>
        <taxon>Lysobacterales</taxon>
        <taxon>Lysobacteraceae</taxon>
        <taxon>Stenotrophomonas</taxon>
    </lineage>
</organism>
<proteinExistence type="predicted"/>
<keyword evidence="1" id="KW-1133">Transmembrane helix</keyword>
<protein>
    <recommendedName>
        <fullName evidence="4">Transmembrane protein</fullName>
    </recommendedName>
</protein>
<feature type="transmembrane region" description="Helical" evidence="1">
    <location>
        <begin position="130"/>
        <end position="148"/>
    </location>
</feature>
<name>A0ABY9YV68_9GAMM</name>
<dbReference type="Proteomes" id="UP001302072">
    <property type="component" value="Chromosome"/>
</dbReference>
<evidence type="ECO:0000256" key="1">
    <source>
        <dbReference type="SAM" id="Phobius"/>
    </source>
</evidence>
<keyword evidence="1" id="KW-0812">Transmembrane</keyword>